<evidence type="ECO:0000313" key="1">
    <source>
        <dbReference type="EMBL" id="GAG57839.1"/>
    </source>
</evidence>
<sequence length="60" mass="7329">MVPKIFESEKYIVAFFKARPRQIAEHLKEFEKKYELVSFTAEGKYTSPHYTFIWRKERQA</sequence>
<proteinExistence type="predicted"/>
<organism evidence="1">
    <name type="scientific">marine sediment metagenome</name>
    <dbReference type="NCBI Taxonomy" id="412755"/>
    <lineage>
        <taxon>unclassified sequences</taxon>
        <taxon>metagenomes</taxon>
        <taxon>ecological metagenomes</taxon>
    </lineage>
</organism>
<dbReference type="EMBL" id="BART01002192">
    <property type="protein sequence ID" value="GAG57839.1"/>
    <property type="molecule type" value="Genomic_DNA"/>
</dbReference>
<gene>
    <name evidence="1" type="ORF">S01H4_06898</name>
</gene>
<dbReference type="AlphaFoldDB" id="X0YNH5"/>
<reference evidence="1" key="1">
    <citation type="journal article" date="2014" name="Front. Microbiol.">
        <title>High frequency of phylogenetically diverse reductive dehalogenase-homologous genes in deep subseafloor sedimentary metagenomes.</title>
        <authorList>
            <person name="Kawai M."/>
            <person name="Futagami T."/>
            <person name="Toyoda A."/>
            <person name="Takaki Y."/>
            <person name="Nishi S."/>
            <person name="Hori S."/>
            <person name="Arai W."/>
            <person name="Tsubouchi T."/>
            <person name="Morono Y."/>
            <person name="Uchiyama I."/>
            <person name="Ito T."/>
            <person name="Fujiyama A."/>
            <person name="Inagaki F."/>
            <person name="Takami H."/>
        </authorList>
    </citation>
    <scope>NUCLEOTIDE SEQUENCE</scope>
    <source>
        <strain evidence="1">Expedition CK06-06</strain>
    </source>
</reference>
<accession>X0YNH5</accession>
<comment type="caution">
    <text evidence="1">The sequence shown here is derived from an EMBL/GenBank/DDBJ whole genome shotgun (WGS) entry which is preliminary data.</text>
</comment>
<name>X0YNH5_9ZZZZ</name>
<protein>
    <submittedName>
        <fullName evidence="1">Uncharacterized protein</fullName>
    </submittedName>
</protein>